<keyword evidence="1" id="KW-1133">Transmembrane helix</keyword>
<reference evidence="2" key="2">
    <citation type="journal article" date="2015" name="Fish Shellfish Immunol.">
        <title>Early steps in the European eel (Anguilla anguilla)-Vibrio vulnificus interaction in the gills: Role of the RtxA13 toxin.</title>
        <authorList>
            <person name="Callol A."/>
            <person name="Pajuelo D."/>
            <person name="Ebbesson L."/>
            <person name="Teles M."/>
            <person name="MacKenzie S."/>
            <person name="Amaro C."/>
        </authorList>
    </citation>
    <scope>NUCLEOTIDE SEQUENCE</scope>
</reference>
<dbReference type="EMBL" id="GBXM01005177">
    <property type="protein sequence ID" value="JAI03401.1"/>
    <property type="molecule type" value="Transcribed_RNA"/>
</dbReference>
<keyword evidence="1" id="KW-0472">Membrane</keyword>
<keyword evidence="1" id="KW-0812">Transmembrane</keyword>
<accession>A0A0E9XNI7</accession>
<sequence>MVLDIDCSSPTESVIMGYLFYYLIWLFSVWLLILFNFSAFIFWHYVYCISFIQKCIKM</sequence>
<evidence type="ECO:0000256" key="1">
    <source>
        <dbReference type="SAM" id="Phobius"/>
    </source>
</evidence>
<name>A0A0E9XNI7_ANGAN</name>
<dbReference type="AlphaFoldDB" id="A0A0E9XNI7"/>
<evidence type="ECO:0000313" key="2">
    <source>
        <dbReference type="EMBL" id="JAI03401.1"/>
    </source>
</evidence>
<reference evidence="2" key="1">
    <citation type="submission" date="2014-11" db="EMBL/GenBank/DDBJ databases">
        <authorList>
            <person name="Amaro Gonzalez C."/>
        </authorList>
    </citation>
    <scope>NUCLEOTIDE SEQUENCE</scope>
</reference>
<organism evidence="2">
    <name type="scientific">Anguilla anguilla</name>
    <name type="common">European freshwater eel</name>
    <name type="synonym">Muraena anguilla</name>
    <dbReference type="NCBI Taxonomy" id="7936"/>
    <lineage>
        <taxon>Eukaryota</taxon>
        <taxon>Metazoa</taxon>
        <taxon>Chordata</taxon>
        <taxon>Craniata</taxon>
        <taxon>Vertebrata</taxon>
        <taxon>Euteleostomi</taxon>
        <taxon>Actinopterygii</taxon>
        <taxon>Neopterygii</taxon>
        <taxon>Teleostei</taxon>
        <taxon>Anguilliformes</taxon>
        <taxon>Anguillidae</taxon>
        <taxon>Anguilla</taxon>
    </lineage>
</organism>
<feature type="transmembrane region" description="Helical" evidence="1">
    <location>
        <begin position="20"/>
        <end position="48"/>
    </location>
</feature>
<protein>
    <submittedName>
        <fullName evidence="2">Uncharacterized protein</fullName>
    </submittedName>
</protein>
<proteinExistence type="predicted"/>